<keyword evidence="3" id="KW-0408">Iron</keyword>
<dbReference type="PANTHER" id="PTHR42988">
    <property type="entry name" value="PHOSPHOHYDROLASE"/>
    <property type="match status" value="1"/>
</dbReference>
<evidence type="ECO:0000256" key="3">
    <source>
        <dbReference type="ARBA" id="ARBA00023004"/>
    </source>
</evidence>
<keyword evidence="1" id="KW-0479">Metal-binding</keyword>
<gene>
    <name evidence="6" type="primary">cpdA</name>
    <name evidence="6" type="ORF">JX360_09855</name>
</gene>
<dbReference type="PANTHER" id="PTHR42988:SF2">
    <property type="entry name" value="CYCLIC NUCLEOTIDE PHOSPHODIESTERASE CBUA0032-RELATED"/>
    <property type="match status" value="1"/>
</dbReference>
<reference evidence="6" key="1">
    <citation type="submission" date="2021-02" db="EMBL/GenBank/DDBJ databases">
        <title>The CRISPR/cas machinery reduction and long-range gene transfer in the hot spring cyanobacterium Synechococcus.</title>
        <authorList>
            <person name="Dvorak P."/>
            <person name="Jahodarova E."/>
            <person name="Hasler P."/>
            <person name="Poulickova A."/>
        </authorList>
    </citation>
    <scope>NUCLEOTIDE SEQUENCE</scope>
    <source>
        <strain evidence="6">Rupite</strain>
    </source>
</reference>
<keyword evidence="7" id="KW-1185">Reference proteome</keyword>
<dbReference type="InterPro" id="IPR029052">
    <property type="entry name" value="Metallo-depent_PP-like"/>
</dbReference>
<dbReference type="EC" id="3.1.4.53" evidence="6"/>
<dbReference type="SUPFAM" id="SSF56300">
    <property type="entry name" value="Metallo-dependent phosphatases"/>
    <property type="match status" value="1"/>
</dbReference>
<evidence type="ECO:0000256" key="1">
    <source>
        <dbReference type="ARBA" id="ARBA00022723"/>
    </source>
</evidence>
<protein>
    <submittedName>
        <fullName evidence="6">3',5'-cyclic-AMP phosphodiesterase</fullName>
        <ecNumber evidence="6">3.1.4.53</ecNumber>
    </submittedName>
</protein>
<dbReference type="NCBIfam" id="NF008359">
    <property type="entry name" value="PRK11148.1"/>
    <property type="match status" value="1"/>
</dbReference>
<dbReference type="GO" id="GO:0004115">
    <property type="term" value="F:3',5'-cyclic-AMP phosphodiesterase activity"/>
    <property type="evidence" value="ECO:0007669"/>
    <property type="project" value="UniProtKB-EC"/>
</dbReference>
<evidence type="ECO:0000256" key="4">
    <source>
        <dbReference type="ARBA" id="ARBA00025742"/>
    </source>
</evidence>
<dbReference type="Pfam" id="PF00149">
    <property type="entry name" value="Metallophos"/>
    <property type="match status" value="1"/>
</dbReference>
<accession>A0ABT0CBX5</accession>
<dbReference type="RefSeq" id="WP_244350485.1">
    <property type="nucleotide sequence ID" value="NZ_JAFIRA010000023.1"/>
</dbReference>
<dbReference type="Proteomes" id="UP000830835">
    <property type="component" value="Unassembled WGS sequence"/>
</dbReference>
<evidence type="ECO:0000313" key="7">
    <source>
        <dbReference type="Proteomes" id="UP000830835"/>
    </source>
</evidence>
<evidence type="ECO:0000259" key="5">
    <source>
        <dbReference type="Pfam" id="PF00149"/>
    </source>
</evidence>
<evidence type="ECO:0000256" key="2">
    <source>
        <dbReference type="ARBA" id="ARBA00022801"/>
    </source>
</evidence>
<evidence type="ECO:0000313" key="6">
    <source>
        <dbReference type="EMBL" id="MCJ2543207.1"/>
    </source>
</evidence>
<comment type="caution">
    <text evidence="6">The sequence shown here is derived from an EMBL/GenBank/DDBJ whole genome shotgun (WGS) entry which is preliminary data.</text>
</comment>
<name>A0ABT0CBX5_THEVL</name>
<feature type="domain" description="Calcineurin-like phosphoesterase" evidence="5">
    <location>
        <begin position="6"/>
        <end position="195"/>
    </location>
</feature>
<dbReference type="InterPro" id="IPR050884">
    <property type="entry name" value="CNP_phosphodiesterase-III"/>
</dbReference>
<dbReference type="Gene3D" id="3.60.21.10">
    <property type="match status" value="1"/>
</dbReference>
<dbReference type="EMBL" id="JAFIRA010000023">
    <property type="protein sequence ID" value="MCJ2543207.1"/>
    <property type="molecule type" value="Genomic_DNA"/>
</dbReference>
<comment type="similarity">
    <text evidence="4">Belongs to the cyclic nucleotide phosphodiesterase class-III family.</text>
</comment>
<dbReference type="InterPro" id="IPR004843">
    <property type="entry name" value="Calcineurin-like_PHP"/>
</dbReference>
<sequence>MTVYLVQISDLHLFAKPHHQLLGVTTETSFLQVQKAILALDPLPDLLLLTGDLSQDGSAASYARLKTHLQTLPIDTYWLAGNHDRLHNMNLELQAKRLFVEKSFSRENWSFILMNSLVPGKDSGYLTDRSLLWLRQELERSEAAQHHVLLALHHPPFSVDSTWLDQSTLQQPERLFQVLDEFSHIRLVLFGHIHQDLRRQRKGVEYFACPSTCIQFRPKSPEFGLEVIPPAMRQVWLEQDGSFRTQVQRVGSALQRPNLALAGY</sequence>
<keyword evidence="2 6" id="KW-0378">Hydrolase</keyword>
<organism evidence="6 7">
    <name type="scientific">Thermostichus vulcanus str. 'Rupite'</name>
    <dbReference type="NCBI Taxonomy" id="2813851"/>
    <lineage>
        <taxon>Bacteria</taxon>
        <taxon>Bacillati</taxon>
        <taxon>Cyanobacteriota</taxon>
        <taxon>Cyanophyceae</taxon>
        <taxon>Thermostichales</taxon>
        <taxon>Thermostichaceae</taxon>
        <taxon>Thermostichus</taxon>
    </lineage>
</organism>
<proteinExistence type="inferred from homology"/>